<proteinExistence type="predicted"/>
<feature type="non-terminal residue" evidence="1">
    <location>
        <position position="1"/>
    </location>
</feature>
<gene>
    <name evidence="1" type="ORF">FLAG1_00393</name>
</gene>
<accession>A0A0M9F5Q5</accession>
<sequence length="54" mass="5860">TAADPMEQAPQKSYHFAEVEIGDLQSLAATEPGHRHAPAIGAEHDKVGVLRQRQ</sequence>
<evidence type="ECO:0000313" key="2">
    <source>
        <dbReference type="Proteomes" id="UP000037904"/>
    </source>
</evidence>
<name>A0A0M9F5Q5_FUSLA</name>
<dbReference type="Proteomes" id="UP000037904">
    <property type="component" value="Unassembled WGS sequence"/>
</dbReference>
<reference evidence="1" key="1">
    <citation type="submission" date="2015-04" db="EMBL/GenBank/DDBJ databases">
        <title>The draft genome sequence of Fusarium langsethiae, a T-2/HT-2 mycotoxin producer.</title>
        <authorList>
            <person name="Lysoe E."/>
            <person name="Divon H.H."/>
            <person name="Terzi V."/>
            <person name="Orru L."/>
            <person name="Lamontanara A."/>
            <person name="Kolseth A.-K."/>
            <person name="Frandsen R.J."/>
            <person name="Nielsen K."/>
            <person name="Thrane U."/>
        </authorList>
    </citation>
    <scope>NUCLEOTIDE SEQUENCE [LARGE SCALE GENOMIC DNA]</scope>
    <source>
        <strain evidence="1">Fl201059</strain>
    </source>
</reference>
<comment type="caution">
    <text evidence="1">The sequence shown here is derived from an EMBL/GenBank/DDBJ whole genome shotgun (WGS) entry which is preliminary data.</text>
</comment>
<organism evidence="1 2">
    <name type="scientific">Fusarium langsethiae</name>
    <dbReference type="NCBI Taxonomy" id="179993"/>
    <lineage>
        <taxon>Eukaryota</taxon>
        <taxon>Fungi</taxon>
        <taxon>Dikarya</taxon>
        <taxon>Ascomycota</taxon>
        <taxon>Pezizomycotina</taxon>
        <taxon>Sordariomycetes</taxon>
        <taxon>Hypocreomycetidae</taxon>
        <taxon>Hypocreales</taxon>
        <taxon>Nectriaceae</taxon>
        <taxon>Fusarium</taxon>
    </lineage>
</organism>
<protein>
    <submittedName>
        <fullName evidence="1">Uncharacterized protein</fullName>
    </submittedName>
</protein>
<keyword evidence="2" id="KW-1185">Reference proteome</keyword>
<dbReference type="EMBL" id="JXCE01000003">
    <property type="protein sequence ID" value="KPA46532.1"/>
    <property type="molecule type" value="Genomic_DNA"/>
</dbReference>
<dbReference type="AlphaFoldDB" id="A0A0M9F5Q5"/>
<evidence type="ECO:0000313" key="1">
    <source>
        <dbReference type="EMBL" id="KPA46532.1"/>
    </source>
</evidence>